<dbReference type="EMBL" id="CATQJL010000223">
    <property type="protein sequence ID" value="CAJ0596621.1"/>
    <property type="molecule type" value="Genomic_DNA"/>
</dbReference>
<reference evidence="1" key="1">
    <citation type="submission" date="2023-07" db="EMBL/GenBank/DDBJ databases">
        <authorList>
            <consortium name="CYATHOMIX"/>
        </authorList>
    </citation>
    <scope>NUCLEOTIDE SEQUENCE</scope>
    <source>
        <strain evidence="1">N/A</strain>
    </source>
</reference>
<name>A0AA36GR28_CYLNA</name>
<evidence type="ECO:0000313" key="1">
    <source>
        <dbReference type="EMBL" id="CAJ0596621.1"/>
    </source>
</evidence>
<organism evidence="1 2">
    <name type="scientific">Cylicocyclus nassatus</name>
    <name type="common">Nematode worm</name>
    <dbReference type="NCBI Taxonomy" id="53992"/>
    <lineage>
        <taxon>Eukaryota</taxon>
        <taxon>Metazoa</taxon>
        <taxon>Ecdysozoa</taxon>
        <taxon>Nematoda</taxon>
        <taxon>Chromadorea</taxon>
        <taxon>Rhabditida</taxon>
        <taxon>Rhabditina</taxon>
        <taxon>Rhabditomorpha</taxon>
        <taxon>Strongyloidea</taxon>
        <taxon>Strongylidae</taxon>
        <taxon>Cylicocyclus</taxon>
    </lineage>
</organism>
<comment type="caution">
    <text evidence="1">The sequence shown here is derived from an EMBL/GenBank/DDBJ whole genome shotgun (WGS) entry which is preliminary data.</text>
</comment>
<keyword evidence="2" id="KW-1185">Reference proteome</keyword>
<protein>
    <submittedName>
        <fullName evidence="1">Uncharacterized protein</fullName>
    </submittedName>
</protein>
<gene>
    <name evidence="1" type="ORF">CYNAS_LOCUS8604</name>
</gene>
<sequence>MQKRTRNTFASHKTHRISKLALRETPKTIGAYRVWTLFQRKRLDNLLYAVSKELFIHLSLVVYSMNQESLRCHVVRAYVPPTLTTENSINFEKVYMDNVSDSMLQITFEVVSDN</sequence>
<accession>A0AA36GR28</accession>
<evidence type="ECO:0000313" key="2">
    <source>
        <dbReference type="Proteomes" id="UP001176961"/>
    </source>
</evidence>
<proteinExistence type="predicted"/>
<dbReference type="AlphaFoldDB" id="A0AA36GR28"/>
<dbReference type="Proteomes" id="UP001176961">
    <property type="component" value="Unassembled WGS sequence"/>
</dbReference>